<keyword evidence="6 9" id="KW-0472">Membrane</keyword>
<evidence type="ECO:0000256" key="4">
    <source>
        <dbReference type="ARBA" id="ARBA00022692"/>
    </source>
</evidence>
<dbReference type="GO" id="GO:0044781">
    <property type="term" value="P:bacterial-type flagellum organization"/>
    <property type="evidence" value="ECO:0007669"/>
    <property type="project" value="InterPro"/>
</dbReference>
<dbReference type="InterPro" id="IPR022781">
    <property type="entry name" value="Flagellar_biosynth_FliO"/>
</dbReference>
<sequence>MELYDSVVRMIAALTVVLSLMAALAWSARRFLGKPLMPGAVPAIRVLATAHLGGRKSILLVSVADQTLIIGATATELVRLGTVHARQAAVRKQIEESVETASLAEADAGVME</sequence>
<reference evidence="10" key="1">
    <citation type="submission" date="2022-10" db="EMBL/GenBank/DDBJ databases">
        <authorList>
            <person name="Koch H."/>
        </authorList>
    </citation>
    <scope>NUCLEOTIDE SEQUENCE</scope>
    <source>
        <strain evidence="10">DNF</strain>
    </source>
</reference>
<dbReference type="PANTHER" id="PTHR38766">
    <property type="entry name" value="FLAGELLAR PROTEIN FLIO"/>
    <property type="match status" value="1"/>
</dbReference>
<dbReference type="RefSeq" id="WP_289269845.1">
    <property type="nucleotide sequence ID" value="NZ_OX365700.1"/>
</dbReference>
<evidence type="ECO:0000313" key="11">
    <source>
        <dbReference type="Proteomes" id="UP001179121"/>
    </source>
</evidence>
<keyword evidence="5 9" id="KW-1133">Transmembrane helix</keyword>
<dbReference type="KEGG" id="nti:DNFV4_03440"/>
<name>A0AA86N1E0_9BACT</name>
<keyword evidence="10" id="KW-0966">Cell projection</keyword>
<dbReference type="GO" id="GO:0005886">
    <property type="term" value="C:plasma membrane"/>
    <property type="evidence" value="ECO:0007669"/>
    <property type="project" value="UniProtKB-SubCell"/>
</dbReference>
<dbReference type="GO" id="GO:0009425">
    <property type="term" value="C:bacterial-type flagellum basal body"/>
    <property type="evidence" value="ECO:0007669"/>
    <property type="project" value="UniProtKB-SubCell"/>
</dbReference>
<keyword evidence="11" id="KW-1185">Reference proteome</keyword>
<dbReference type="InterPro" id="IPR052205">
    <property type="entry name" value="FliO/MopB"/>
</dbReference>
<dbReference type="Proteomes" id="UP001179121">
    <property type="component" value="Chromosome"/>
</dbReference>
<dbReference type="PANTHER" id="PTHR38766:SF1">
    <property type="entry name" value="FLAGELLAR PROTEIN FLIO"/>
    <property type="match status" value="1"/>
</dbReference>
<dbReference type="AlphaFoldDB" id="A0AA86N1E0"/>
<keyword evidence="10" id="KW-0282">Flagellum</keyword>
<protein>
    <submittedName>
        <fullName evidence="10">Flagellar biosynthesis protein fliO</fullName>
    </submittedName>
</protein>
<organism evidence="10 11">
    <name type="scientific">Nitrospira tepida</name>
    <dbReference type="NCBI Taxonomy" id="2973512"/>
    <lineage>
        <taxon>Bacteria</taxon>
        <taxon>Pseudomonadati</taxon>
        <taxon>Nitrospirota</taxon>
        <taxon>Nitrospiria</taxon>
        <taxon>Nitrospirales</taxon>
        <taxon>Nitrospiraceae</taxon>
        <taxon>Nitrospira</taxon>
    </lineage>
</organism>
<evidence type="ECO:0000256" key="7">
    <source>
        <dbReference type="ARBA" id="ARBA00023143"/>
    </source>
</evidence>
<evidence type="ECO:0000256" key="9">
    <source>
        <dbReference type="SAM" id="Phobius"/>
    </source>
</evidence>
<keyword evidence="10" id="KW-0969">Cilium</keyword>
<dbReference type="EMBL" id="OX365700">
    <property type="protein sequence ID" value="CAI4033010.1"/>
    <property type="molecule type" value="Genomic_DNA"/>
</dbReference>
<keyword evidence="3" id="KW-1003">Cell membrane</keyword>
<evidence type="ECO:0000256" key="8">
    <source>
        <dbReference type="ARBA" id="ARBA00037937"/>
    </source>
</evidence>
<evidence type="ECO:0000256" key="2">
    <source>
        <dbReference type="ARBA" id="ARBA00004236"/>
    </source>
</evidence>
<accession>A0AA86N1E0</accession>
<comment type="similarity">
    <text evidence="8">Belongs to the FliO/MopB family.</text>
</comment>
<keyword evidence="4 9" id="KW-0812">Transmembrane</keyword>
<gene>
    <name evidence="10" type="ORF">DNFV4_03440</name>
</gene>
<evidence type="ECO:0000256" key="6">
    <source>
        <dbReference type="ARBA" id="ARBA00023136"/>
    </source>
</evidence>
<feature type="transmembrane region" description="Helical" evidence="9">
    <location>
        <begin position="6"/>
        <end position="28"/>
    </location>
</feature>
<evidence type="ECO:0000313" key="10">
    <source>
        <dbReference type="EMBL" id="CAI4033010.1"/>
    </source>
</evidence>
<evidence type="ECO:0000256" key="1">
    <source>
        <dbReference type="ARBA" id="ARBA00004117"/>
    </source>
</evidence>
<keyword evidence="7" id="KW-0975">Bacterial flagellum</keyword>
<evidence type="ECO:0000256" key="5">
    <source>
        <dbReference type="ARBA" id="ARBA00022989"/>
    </source>
</evidence>
<dbReference type="Pfam" id="PF04347">
    <property type="entry name" value="FliO"/>
    <property type="match status" value="1"/>
</dbReference>
<proteinExistence type="inferred from homology"/>
<comment type="subcellular location">
    <subcellularLocation>
        <location evidence="1">Bacterial flagellum basal body</location>
    </subcellularLocation>
    <subcellularLocation>
        <location evidence="2">Cell membrane</location>
    </subcellularLocation>
</comment>
<evidence type="ECO:0000256" key="3">
    <source>
        <dbReference type="ARBA" id="ARBA00022475"/>
    </source>
</evidence>